<dbReference type="SUPFAM" id="SSF54160">
    <property type="entry name" value="Chromo domain-like"/>
    <property type="match status" value="1"/>
</dbReference>
<evidence type="ECO:0000259" key="1">
    <source>
        <dbReference type="PROSITE" id="PS50013"/>
    </source>
</evidence>
<dbReference type="AlphaFoldDB" id="A0A6A5AG93"/>
<comment type="caution">
    <text evidence="3">The sequence shown here is derived from an EMBL/GenBank/DDBJ whole genome shotgun (WGS) entry which is preliminary data.</text>
</comment>
<dbReference type="Gene3D" id="2.40.50.40">
    <property type="match status" value="1"/>
</dbReference>
<proteinExistence type="predicted"/>
<dbReference type="GO" id="GO:0003676">
    <property type="term" value="F:nucleic acid binding"/>
    <property type="evidence" value="ECO:0007669"/>
    <property type="project" value="InterPro"/>
</dbReference>
<evidence type="ECO:0000313" key="3">
    <source>
        <dbReference type="EMBL" id="KAF0747036.1"/>
    </source>
</evidence>
<dbReference type="GO" id="GO:0015074">
    <property type="term" value="P:DNA integration"/>
    <property type="evidence" value="ECO:0007669"/>
    <property type="project" value="InterPro"/>
</dbReference>
<dbReference type="PANTHER" id="PTHR37984:SF12">
    <property type="entry name" value="RIBONUCLEASE H"/>
    <property type="match status" value="1"/>
</dbReference>
<dbReference type="InterPro" id="IPR016197">
    <property type="entry name" value="Chromo-like_dom_sf"/>
</dbReference>
<dbReference type="PROSITE" id="PS50013">
    <property type="entry name" value="CHROMO_2"/>
    <property type="match status" value="1"/>
</dbReference>
<dbReference type="SUPFAM" id="SSF53098">
    <property type="entry name" value="Ribonuclease H-like"/>
    <property type="match status" value="1"/>
</dbReference>
<gene>
    <name evidence="3" type="ORF">AaE_007889</name>
</gene>
<evidence type="ECO:0008006" key="5">
    <source>
        <dbReference type="Google" id="ProtNLM"/>
    </source>
</evidence>
<name>A0A6A5AG93_APHAT</name>
<protein>
    <recommendedName>
        <fullName evidence="5">Integrase catalytic domain-containing protein</fullName>
    </recommendedName>
</protein>
<dbReference type="PROSITE" id="PS50994">
    <property type="entry name" value="INTEGRASE"/>
    <property type="match status" value="1"/>
</dbReference>
<dbReference type="InterPro" id="IPR000953">
    <property type="entry name" value="Chromo/chromo_shadow_dom"/>
</dbReference>
<dbReference type="InterPro" id="IPR036397">
    <property type="entry name" value="RNaseH_sf"/>
</dbReference>
<feature type="domain" description="Chromo" evidence="1">
    <location>
        <begin position="225"/>
        <end position="303"/>
    </location>
</feature>
<dbReference type="Pfam" id="PF00665">
    <property type="entry name" value="rve"/>
    <property type="match status" value="1"/>
</dbReference>
<dbReference type="Proteomes" id="UP000469452">
    <property type="component" value="Unassembled WGS sequence"/>
</dbReference>
<feature type="domain" description="Integrase catalytic" evidence="2">
    <location>
        <begin position="1"/>
        <end position="147"/>
    </location>
</feature>
<organism evidence="3 4">
    <name type="scientific">Aphanomyces astaci</name>
    <name type="common">Crayfish plague agent</name>
    <dbReference type="NCBI Taxonomy" id="112090"/>
    <lineage>
        <taxon>Eukaryota</taxon>
        <taxon>Sar</taxon>
        <taxon>Stramenopiles</taxon>
        <taxon>Oomycota</taxon>
        <taxon>Saprolegniomycetes</taxon>
        <taxon>Saprolegniales</taxon>
        <taxon>Verrucalvaceae</taxon>
        <taxon>Aphanomyces</taxon>
    </lineage>
</organism>
<evidence type="ECO:0000313" key="4">
    <source>
        <dbReference type="Proteomes" id="UP000469452"/>
    </source>
</evidence>
<reference evidence="3 4" key="1">
    <citation type="submission" date="2019-06" db="EMBL/GenBank/DDBJ databases">
        <title>Genomics analysis of Aphanomyces spp. identifies a new class of oomycete effector associated with host adaptation.</title>
        <authorList>
            <person name="Gaulin E."/>
        </authorList>
    </citation>
    <scope>NUCLEOTIDE SEQUENCE [LARGE SCALE GENOMIC DNA]</scope>
    <source>
        <strain evidence="3 4">E</strain>
    </source>
</reference>
<dbReference type="Gene3D" id="3.30.420.10">
    <property type="entry name" value="Ribonuclease H-like superfamily/Ribonuclease H"/>
    <property type="match status" value="1"/>
</dbReference>
<dbReference type="EMBL" id="VJMI01013720">
    <property type="protein sequence ID" value="KAF0747036.1"/>
    <property type="molecule type" value="Genomic_DNA"/>
</dbReference>
<dbReference type="InterPro" id="IPR050951">
    <property type="entry name" value="Retrovirus_Pol_polyprotein"/>
</dbReference>
<dbReference type="PANTHER" id="PTHR37984">
    <property type="entry name" value="PROTEIN CBG26694"/>
    <property type="match status" value="1"/>
</dbReference>
<dbReference type="InterPro" id="IPR012337">
    <property type="entry name" value="RNaseH-like_sf"/>
</dbReference>
<accession>A0A6A5AG93</accession>
<dbReference type="InterPro" id="IPR001584">
    <property type="entry name" value="Integrase_cat-core"/>
</dbReference>
<evidence type="ECO:0000259" key="2">
    <source>
        <dbReference type="PROSITE" id="PS50994"/>
    </source>
</evidence>
<sequence length="315" mass="35705">MGEAFSGAKYVLVLKDDLTHYCELIACDGPTSQVCVDALVDWTKRFGMPRVWVSDQGTHFKNVAMKALAHKFKVHHDLTLAYCPWRNGTVERMNRDILQVMRVMLREYQLAEQEWDYLLPVVQANLNQTPAASLASKSPMELFTALNPATPLDVVVVGMNKKLRESDWTPASHAQITPSGSVTWTGPYRVKEVGEFSVVLEHLVTHELREARTSRVKLYAKDSFEVTEEILEHVSEQGIMLKVKSIAGHKFVPDVKDFMLEVLWEGFEDIESSWEPMQKLMHECPAVVKNYVEGVKTVSEGDALRKAMKRAKAKN</sequence>
<dbReference type="VEuPathDB" id="FungiDB:H257_06962"/>